<dbReference type="Pfam" id="PF07471">
    <property type="entry name" value="Phage_Nu1"/>
    <property type="match status" value="1"/>
</dbReference>
<evidence type="ECO:0000313" key="3">
    <source>
        <dbReference type="Proteomes" id="UP001246690"/>
    </source>
</evidence>
<gene>
    <name evidence="2" type="ORF">RHD99_14745</name>
</gene>
<dbReference type="Proteomes" id="UP001246690">
    <property type="component" value="Chromosome"/>
</dbReference>
<sequence>MTQHLLNKKTMARSCNIGVTAFDKWGVEPAERRGREALYDVASVIRNRVDNELRKLVEGAEDIDDQELLRERVRLTRAQADAQELKNEKERDEVIAVDFMRFILTRVTGEIASILDTIPLSVQRKNPGLDSRAIKGIQQDITKARNRAAGLSVMIPALVEEYERLNSR</sequence>
<dbReference type="RefSeq" id="WP_309874855.1">
    <property type="nucleotide sequence ID" value="NZ_CP133838.1"/>
</dbReference>
<accession>A0ABY9S5H1</accession>
<dbReference type="InterPro" id="IPR010906">
    <property type="entry name" value="Phage_lambda_Nu1_terminase-ssu"/>
</dbReference>
<feature type="coiled-coil region" evidence="1">
    <location>
        <begin position="68"/>
        <end position="95"/>
    </location>
</feature>
<keyword evidence="3" id="KW-1185">Reference proteome</keyword>
<name>A0ABY9S5H1_9ENTR</name>
<evidence type="ECO:0000313" key="2">
    <source>
        <dbReference type="EMBL" id="WMY72730.1"/>
    </source>
</evidence>
<reference evidence="2 3" key="1">
    <citation type="submission" date="2023-09" db="EMBL/GenBank/DDBJ databases">
        <title>Buttiauxella selenatireducens sp. nov., isolated from the rhizosphere of Cardamine hupingshanesis.</title>
        <authorList>
            <person name="Zhang S."/>
            <person name="Xu Z."/>
            <person name="Wang H."/>
            <person name="Guo Y."/>
        </authorList>
    </citation>
    <scope>NUCLEOTIDE SEQUENCE [LARGE SCALE GENOMIC DNA]</scope>
    <source>
        <strain evidence="2 3">R73</strain>
    </source>
</reference>
<evidence type="ECO:0000256" key="1">
    <source>
        <dbReference type="SAM" id="Coils"/>
    </source>
</evidence>
<proteinExistence type="predicted"/>
<dbReference type="EMBL" id="CP133838">
    <property type="protein sequence ID" value="WMY72730.1"/>
    <property type="molecule type" value="Genomic_DNA"/>
</dbReference>
<protein>
    <submittedName>
        <fullName evidence="2">Terminase small subunit</fullName>
    </submittedName>
</protein>
<keyword evidence="1" id="KW-0175">Coiled coil</keyword>
<organism evidence="2 3">
    <name type="scientific">Buttiauxella selenatireducens</name>
    <dbReference type="NCBI Taxonomy" id="3073902"/>
    <lineage>
        <taxon>Bacteria</taxon>
        <taxon>Pseudomonadati</taxon>
        <taxon>Pseudomonadota</taxon>
        <taxon>Gammaproteobacteria</taxon>
        <taxon>Enterobacterales</taxon>
        <taxon>Enterobacteriaceae</taxon>
        <taxon>Buttiauxella</taxon>
    </lineage>
</organism>